<protein>
    <submittedName>
        <fullName evidence="1">Uncharacterized protein</fullName>
    </submittedName>
</protein>
<organism evidence="1 2">
    <name type="scientific">Coniosporium tulheliwenetii</name>
    <dbReference type="NCBI Taxonomy" id="3383036"/>
    <lineage>
        <taxon>Eukaryota</taxon>
        <taxon>Fungi</taxon>
        <taxon>Dikarya</taxon>
        <taxon>Ascomycota</taxon>
        <taxon>Pezizomycotina</taxon>
        <taxon>Dothideomycetes</taxon>
        <taxon>Dothideomycetes incertae sedis</taxon>
        <taxon>Coniosporium</taxon>
    </lineage>
</organism>
<comment type="caution">
    <text evidence="1">The sequence shown here is derived from an EMBL/GenBank/DDBJ whole genome shotgun (WGS) entry which is preliminary data.</text>
</comment>
<evidence type="ECO:0000313" key="2">
    <source>
        <dbReference type="Proteomes" id="UP001172680"/>
    </source>
</evidence>
<accession>A0ACC2YS22</accession>
<sequence length="544" mass="59573">MGGLFGPAAATALEDLPYNARGILSGLFEQGYAVGYLLAAVFYHALVPTTTHGWRSLFWFGAAPPVLIIAFRWWLPEANYLLVIKAEREAKHAAAHQASGRSDQLMKPQGMRAFGSESWVAVKQNWVLLVYVILLMTGFNSCSHGSQDFYPTFLKEQAGELPTNTTIITVVGQIGALIGGTTIGYISSIIGRRLTMIIGCIIGAALVPAYILPRNLTLIAPAFFLQFFIGGSPWPIPIHLIELSPPALRTLAVGLKYQLGNLASSASATIQAVIGERYPLPPAADGTKRFDYGKVIGILMGTVWVYMLILLLLGPEMSLEERAERAQEAKEFEEMRRQGVSLAEIGRRRALGEKEVPNGETEPKREQQEKRGVDLTMPISLYDLSVPLFIRTLTNLAGILKKAEQYADDNGIPHSDFLTARLAADMLPFTFQIQSCSNTAKNSAVRVADTVAVPMEDNESTFAELQARIAKTIDVLKGVDPSKYDGTEEKEVVLKFPGKEFKFTGQSYLLTFAIPNFFFHATTAYDILRSKGVPLGKADFLGSS</sequence>
<keyword evidence="2" id="KW-1185">Reference proteome</keyword>
<dbReference type="EMBL" id="JAPDRP010000022">
    <property type="protein sequence ID" value="KAJ9637882.1"/>
    <property type="molecule type" value="Genomic_DNA"/>
</dbReference>
<dbReference type="Proteomes" id="UP001172680">
    <property type="component" value="Unassembled WGS sequence"/>
</dbReference>
<name>A0ACC2YS22_9PEZI</name>
<reference evidence="1" key="1">
    <citation type="submission" date="2022-10" db="EMBL/GenBank/DDBJ databases">
        <title>Culturing micro-colonial fungi from biological soil crusts in the Mojave desert and describing Neophaeococcomyces mojavensis, and introducing the new genera and species Taxawa tesnikishii.</title>
        <authorList>
            <person name="Kurbessoian T."/>
            <person name="Stajich J.E."/>
        </authorList>
    </citation>
    <scope>NUCLEOTIDE SEQUENCE</scope>
    <source>
        <strain evidence="1">JES_115</strain>
    </source>
</reference>
<gene>
    <name evidence="1" type="ORF">H2199_007377</name>
</gene>
<evidence type="ECO:0000313" key="1">
    <source>
        <dbReference type="EMBL" id="KAJ9637882.1"/>
    </source>
</evidence>
<proteinExistence type="predicted"/>